<dbReference type="InterPro" id="IPR031107">
    <property type="entry name" value="Small_HSP"/>
</dbReference>
<dbReference type="InterPro" id="IPR007052">
    <property type="entry name" value="CS_dom"/>
</dbReference>
<sequence length="138" mass="15596">MAIIKWTPMLDPFEEMDTMLNHFSENRAIMFAPSMDIYQTEKDVVAEVSLPGVDPKNIEVAITNDVLTIIGKSEKKSEVDDKNYYRKEVRCGSFQRSVALPATVNCDQAKAEYKDGILKVVIPKVESVKLKTIKVDIK</sequence>
<evidence type="ECO:0000256" key="2">
    <source>
        <dbReference type="RuleBase" id="RU003616"/>
    </source>
</evidence>
<protein>
    <submittedName>
        <fullName evidence="5">Molecular chaperone</fullName>
    </submittedName>
</protein>
<dbReference type="Proteomes" id="UP000228689">
    <property type="component" value="Unassembled WGS sequence"/>
</dbReference>
<dbReference type="CDD" id="cd06464">
    <property type="entry name" value="ACD_sHsps-like"/>
    <property type="match status" value="1"/>
</dbReference>
<accession>A0A2M7RB04</accession>
<organism evidence="5 6">
    <name type="scientific">Candidatus Komeilibacteria bacterium CG_4_10_14_0_8_um_filter_37_78</name>
    <dbReference type="NCBI Taxonomy" id="1974471"/>
    <lineage>
        <taxon>Bacteria</taxon>
        <taxon>Candidatus Komeiliibacteriota</taxon>
    </lineage>
</organism>
<dbReference type="AlphaFoldDB" id="A0A2M7RB04"/>
<comment type="similarity">
    <text evidence="1 2">Belongs to the small heat shock protein (HSP20) family.</text>
</comment>
<dbReference type="Pfam" id="PF00011">
    <property type="entry name" value="HSP20"/>
    <property type="match status" value="1"/>
</dbReference>
<evidence type="ECO:0000313" key="5">
    <source>
        <dbReference type="EMBL" id="PIY93930.1"/>
    </source>
</evidence>
<reference evidence="6" key="1">
    <citation type="submission" date="2017-09" db="EMBL/GenBank/DDBJ databases">
        <title>Depth-based differentiation of microbial function through sediment-hosted aquifers and enrichment of novel symbionts in the deep terrestrial subsurface.</title>
        <authorList>
            <person name="Probst A.J."/>
            <person name="Ladd B."/>
            <person name="Jarett J.K."/>
            <person name="Geller-Mcgrath D.E."/>
            <person name="Sieber C.M.K."/>
            <person name="Emerson J.B."/>
            <person name="Anantharaman K."/>
            <person name="Thomas B.C."/>
            <person name="Malmstrom R."/>
            <person name="Stieglmeier M."/>
            <person name="Klingl A."/>
            <person name="Woyke T."/>
            <person name="Ryan C.M."/>
            <person name="Banfield J.F."/>
        </authorList>
    </citation>
    <scope>NUCLEOTIDE SEQUENCE [LARGE SCALE GENOMIC DNA]</scope>
</reference>
<comment type="caution">
    <text evidence="5">The sequence shown here is derived from an EMBL/GenBank/DDBJ whole genome shotgun (WGS) entry which is preliminary data.</text>
</comment>
<evidence type="ECO:0000313" key="6">
    <source>
        <dbReference type="Proteomes" id="UP000228689"/>
    </source>
</evidence>
<feature type="domain" description="SHSP" evidence="3">
    <location>
        <begin position="26"/>
        <end position="138"/>
    </location>
</feature>
<dbReference type="SUPFAM" id="SSF49764">
    <property type="entry name" value="HSP20-like chaperones"/>
    <property type="match status" value="1"/>
</dbReference>
<evidence type="ECO:0000256" key="1">
    <source>
        <dbReference type="PROSITE-ProRule" id="PRU00285"/>
    </source>
</evidence>
<dbReference type="InterPro" id="IPR008978">
    <property type="entry name" value="HSP20-like_chaperone"/>
</dbReference>
<feature type="domain" description="CS" evidence="4">
    <location>
        <begin position="30"/>
        <end position="138"/>
    </location>
</feature>
<dbReference type="PANTHER" id="PTHR11527">
    <property type="entry name" value="HEAT-SHOCK PROTEIN 20 FAMILY MEMBER"/>
    <property type="match status" value="1"/>
</dbReference>
<dbReference type="InterPro" id="IPR002068">
    <property type="entry name" value="A-crystallin/Hsp20_dom"/>
</dbReference>
<dbReference type="Gene3D" id="2.60.40.790">
    <property type="match status" value="1"/>
</dbReference>
<name>A0A2M7RB04_9BACT</name>
<dbReference type="PROSITE" id="PS51203">
    <property type="entry name" value="CS"/>
    <property type="match status" value="1"/>
</dbReference>
<gene>
    <name evidence="5" type="ORF">COY67_03335</name>
</gene>
<evidence type="ECO:0000259" key="4">
    <source>
        <dbReference type="PROSITE" id="PS51203"/>
    </source>
</evidence>
<evidence type="ECO:0000259" key="3">
    <source>
        <dbReference type="PROSITE" id="PS01031"/>
    </source>
</evidence>
<proteinExistence type="inferred from homology"/>
<dbReference type="EMBL" id="PFMC01000080">
    <property type="protein sequence ID" value="PIY93930.1"/>
    <property type="molecule type" value="Genomic_DNA"/>
</dbReference>
<dbReference type="PROSITE" id="PS01031">
    <property type="entry name" value="SHSP"/>
    <property type="match status" value="1"/>
</dbReference>